<dbReference type="EMBL" id="CAICTM010002864">
    <property type="protein sequence ID" value="CAB9530406.1"/>
    <property type="molecule type" value="Genomic_DNA"/>
</dbReference>
<dbReference type="Proteomes" id="UP001153069">
    <property type="component" value="Unassembled WGS sequence"/>
</dbReference>
<proteinExistence type="predicted"/>
<gene>
    <name evidence="2" type="ORF">SEMRO_2866_G338970.1</name>
</gene>
<protein>
    <submittedName>
        <fullName evidence="2">Uncharacterized protein</fullName>
    </submittedName>
</protein>
<reference evidence="2" key="1">
    <citation type="submission" date="2020-06" db="EMBL/GenBank/DDBJ databases">
        <authorList>
            <consortium name="Plant Systems Biology data submission"/>
        </authorList>
    </citation>
    <scope>NUCLEOTIDE SEQUENCE</scope>
    <source>
        <strain evidence="2">D6</strain>
    </source>
</reference>
<evidence type="ECO:0000313" key="3">
    <source>
        <dbReference type="Proteomes" id="UP001153069"/>
    </source>
</evidence>
<organism evidence="2 3">
    <name type="scientific">Seminavis robusta</name>
    <dbReference type="NCBI Taxonomy" id="568900"/>
    <lineage>
        <taxon>Eukaryota</taxon>
        <taxon>Sar</taxon>
        <taxon>Stramenopiles</taxon>
        <taxon>Ochrophyta</taxon>
        <taxon>Bacillariophyta</taxon>
        <taxon>Bacillariophyceae</taxon>
        <taxon>Bacillariophycidae</taxon>
        <taxon>Naviculales</taxon>
        <taxon>Naviculaceae</taxon>
        <taxon>Seminavis</taxon>
    </lineage>
</organism>
<sequence>MFDRREIQVLQFLEAATEQQPKKMRFEDICSPRKRRVHFQAPEADSIVHYERLPLHEGAELWYCRGELKAIHKEIFVSLMEVKNGNLSDFQFSARGLEEIRKRKPHKRQMRRKEYIASVVALSREQRQNGMGHVLDEELRDFAVSQSRSATLRAQHYAALDLDEARLVYQETFQPRNTLKTTEATAPRRVPCPAPPAMTTTTDSIARSA</sequence>
<evidence type="ECO:0000313" key="2">
    <source>
        <dbReference type="EMBL" id="CAB9530406.1"/>
    </source>
</evidence>
<dbReference type="AlphaFoldDB" id="A0A9N8F039"/>
<keyword evidence="3" id="KW-1185">Reference proteome</keyword>
<evidence type="ECO:0000256" key="1">
    <source>
        <dbReference type="SAM" id="MobiDB-lite"/>
    </source>
</evidence>
<name>A0A9N8F039_9STRA</name>
<comment type="caution">
    <text evidence="2">The sequence shown here is derived from an EMBL/GenBank/DDBJ whole genome shotgun (WGS) entry which is preliminary data.</text>
</comment>
<accession>A0A9N8F039</accession>
<feature type="region of interest" description="Disordered" evidence="1">
    <location>
        <begin position="178"/>
        <end position="209"/>
    </location>
</feature>